<dbReference type="EMBL" id="ADTV01000030">
    <property type="protein sequence ID" value="EFG84561.1"/>
    <property type="molecule type" value="Genomic_DNA"/>
</dbReference>
<sequence length="37" mass="4135">MTSLMIYPGIDGLCRVASSFDWIGAKDEDLQMDRPCV</sequence>
<reference evidence="1 2" key="1">
    <citation type="journal article" date="2010" name="J. Bacteriol.">
        <title>Genome sequence of a cellulose-producing bacterium, Gluconacetobacter hansenii ATCC 23769.</title>
        <authorList>
            <person name="Iyer P.R."/>
            <person name="Geib S.M."/>
            <person name="Catchmark J."/>
            <person name="Kao T.H."/>
            <person name="Tien M."/>
        </authorList>
    </citation>
    <scope>NUCLEOTIDE SEQUENCE [LARGE SCALE GENOMIC DNA]</scope>
    <source>
        <strain evidence="1 2">ATCC 23769</strain>
    </source>
</reference>
<proteinExistence type="predicted"/>
<comment type="caution">
    <text evidence="1">The sequence shown here is derived from an EMBL/GenBank/DDBJ whole genome shotgun (WGS) entry which is preliminary data.</text>
</comment>
<gene>
    <name evidence="1" type="ORF">GXY_07225</name>
</gene>
<accession>D5QE80</accession>
<evidence type="ECO:0000313" key="2">
    <source>
        <dbReference type="Proteomes" id="UP000006468"/>
    </source>
</evidence>
<dbReference type="AlphaFoldDB" id="D5QE80"/>
<organism evidence="1 2">
    <name type="scientific">Novacetimonas hansenii ATCC 23769</name>
    <dbReference type="NCBI Taxonomy" id="714995"/>
    <lineage>
        <taxon>Bacteria</taxon>
        <taxon>Pseudomonadati</taxon>
        <taxon>Pseudomonadota</taxon>
        <taxon>Alphaproteobacteria</taxon>
        <taxon>Acetobacterales</taxon>
        <taxon>Acetobacteraceae</taxon>
        <taxon>Novacetimonas</taxon>
    </lineage>
</organism>
<protein>
    <submittedName>
        <fullName evidence="1">Uncharacterized protein</fullName>
    </submittedName>
</protein>
<dbReference type="Proteomes" id="UP000006468">
    <property type="component" value="Chromosome"/>
</dbReference>
<name>D5QE80_NOVHA</name>
<dbReference type="HOGENOM" id="CLU_3344801_0_0_5"/>
<evidence type="ECO:0000313" key="1">
    <source>
        <dbReference type="EMBL" id="EFG84561.1"/>
    </source>
</evidence>